<sequence length="156" mass="16866">MTTFITQLLTEGESINGLIGSLRRDSAGRITQITLLNNSSEPCHIIIDDLDLARVMDTELEMFFGRHPSAHPGVTIARDVDGAARIGDLAAGECARIAWVFVLRHTPPEPAPLDESSAWRPYPSSAEFTQAAWDAAVNSVPLPPSPEGHGHATRDD</sequence>
<comment type="caution">
    <text evidence="1">The sequence shown here is derived from an EMBL/GenBank/DDBJ whole genome shotgun (WGS) entry which is preliminary data.</text>
</comment>
<evidence type="ECO:0000313" key="2">
    <source>
        <dbReference type="Proteomes" id="UP000545286"/>
    </source>
</evidence>
<evidence type="ECO:0000313" key="1">
    <source>
        <dbReference type="EMBL" id="MBB2959629.1"/>
    </source>
</evidence>
<organism evidence="1 2">
    <name type="scientific">Pseudoclavibacter helvolus</name>
    <dbReference type="NCBI Taxonomy" id="255205"/>
    <lineage>
        <taxon>Bacteria</taxon>
        <taxon>Bacillati</taxon>
        <taxon>Actinomycetota</taxon>
        <taxon>Actinomycetes</taxon>
        <taxon>Micrococcales</taxon>
        <taxon>Microbacteriaceae</taxon>
        <taxon>Pseudoclavibacter</taxon>
    </lineage>
</organism>
<protein>
    <submittedName>
        <fullName evidence="1">Uncharacterized protein</fullName>
    </submittedName>
</protein>
<dbReference type="EMBL" id="JACHWJ010000012">
    <property type="protein sequence ID" value="MBB2959629.1"/>
    <property type="molecule type" value="Genomic_DNA"/>
</dbReference>
<proteinExistence type="predicted"/>
<reference evidence="1 2" key="1">
    <citation type="submission" date="2020-08" db="EMBL/GenBank/DDBJ databases">
        <title>Sequencing the genomes of 1000 actinobacteria strains.</title>
        <authorList>
            <person name="Klenk H.-P."/>
        </authorList>
    </citation>
    <scope>NUCLEOTIDE SEQUENCE [LARGE SCALE GENOMIC DNA]</scope>
    <source>
        <strain evidence="1 2">DSM 20419</strain>
    </source>
</reference>
<name>A0A7W4YGH0_9MICO</name>
<dbReference type="AlphaFoldDB" id="A0A7W4YGH0"/>
<keyword evidence="2" id="KW-1185">Reference proteome</keyword>
<dbReference type="RefSeq" id="WP_183627020.1">
    <property type="nucleotide sequence ID" value="NZ_JACHWJ010000012.1"/>
</dbReference>
<dbReference type="Proteomes" id="UP000545286">
    <property type="component" value="Unassembled WGS sequence"/>
</dbReference>
<accession>A0A7W4YGH0</accession>
<gene>
    <name evidence="1" type="ORF">FHX72_003798</name>
</gene>